<reference evidence="2 3" key="1">
    <citation type="submission" date="2010-01" db="EMBL/GenBank/DDBJ databases">
        <authorList>
            <person name="Weinstock G."/>
            <person name="Sodergren E."/>
            <person name="Clifton S."/>
            <person name="Fulton L."/>
            <person name="Fulton B."/>
            <person name="Courtney L."/>
            <person name="Fronick C."/>
            <person name="Harrison M."/>
            <person name="Strong C."/>
            <person name="Farmer C."/>
            <person name="Delahaunty K."/>
            <person name="Markovic C."/>
            <person name="Hall O."/>
            <person name="Minx P."/>
            <person name="Tomlinson C."/>
            <person name="Mitreva M."/>
            <person name="Nelson J."/>
            <person name="Hou S."/>
            <person name="Wollam A."/>
            <person name="Pepin K.H."/>
            <person name="Johnson M."/>
            <person name="Bhonagiri V."/>
            <person name="Nash W.E."/>
            <person name="Warren W."/>
            <person name="Chinwalla A."/>
            <person name="Mardis E.R."/>
            <person name="Wilson R.K."/>
        </authorList>
    </citation>
    <scope>NUCLEOTIDE SEQUENCE [LARGE SCALE GENOMIC DNA]</scope>
    <source>
        <strain evidence="2 3">DSM 13479</strain>
    </source>
</reference>
<gene>
    <name evidence="2" type="ORF">CLOSTHATH_05895</name>
</gene>
<evidence type="ECO:0000313" key="2">
    <source>
        <dbReference type="EMBL" id="EFC95908.1"/>
    </source>
</evidence>
<accession>D3AQI9</accession>
<name>D3AQI9_9FIRM</name>
<keyword evidence="1" id="KW-1133">Transmembrane helix</keyword>
<dbReference type="Proteomes" id="UP000004968">
    <property type="component" value="Unassembled WGS sequence"/>
</dbReference>
<organism evidence="2 3">
    <name type="scientific">Hungatella hathewayi DSM 13479</name>
    <dbReference type="NCBI Taxonomy" id="566550"/>
    <lineage>
        <taxon>Bacteria</taxon>
        <taxon>Bacillati</taxon>
        <taxon>Bacillota</taxon>
        <taxon>Clostridia</taxon>
        <taxon>Lachnospirales</taxon>
        <taxon>Lachnospiraceae</taxon>
        <taxon>Hungatella</taxon>
    </lineage>
</organism>
<feature type="non-terminal residue" evidence="2">
    <location>
        <position position="1"/>
    </location>
</feature>
<sequence length="67" mass="7412">VAIALFVSFKIDGIIASIPWLSEDGFVFIIIVLTVLCVVRDVKTIRTISQIQKSSVTQTNSTDERNT</sequence>
<evidence type="ECO:0000256" key="1">
    <source>
        <dbReference type="SAM" id="Phobius"/>
    </source>
</evidence>
<keyword evidence="1" id="KW-0472">Membrane</keyword>
<evidence type="ECO:0000313" key="3">
    <source>
        <dbReference type="Proteomes" id="UP000004968"/>
    </source>
</evidence>
<proteinExistence type="predicted"/>
<dbReference type="HOGENOM" id="CLU_2799991_0_0_9"/>
<dbReference type="AlphaFoldDB" id="D3AQI9"/>
<keyword evidence="1" id="KW-0812">Transmembrane</keyword>
<feature type="transmembrane region" description="Helical" evidence="1">
    <location>
        <begin position="25"/>
        <end position="42"/>
    </location>
</feature>
<comment type="caution">
    <text evidence="2">The sequence shown here is derived from an EMBL/GenBank/DDBJ whole genome shotgun (WGS) entry which is preliminary data.</text>
</comment>
<dbReference type="EMBL" id="ACIO01000657">
    <property type="protein sequence ID" value="EFC95908.1"/>
    <property type="molecule type" value="Genomic_DNA"/>
</dbReference>
<protein>
    <submittedName>
        <fullName evidence="2">Uncharacterized protein</fullName>
    </submittedName>
</protein>